<dbReference type="OrthoDB" id="8778886at2"/>
<feature type="transmembrane region" description="Helical" evidence="1">
    <location>
        <begin position="34"/>
        <end position="52"/>
    </location>
</feature>
<evidence type="ECO:0000313" key="3">
    <source>
        <dbReference type="EMBL" id="SIS66648.1"/>
    </source>
</evidence>
<sequence length="208" mass="23976">MTKNDLLRSIAQKGYDVGFGAKKHFASYDIIEKAPGLISFLSMAFGIISLAVENSPTKLISSGFVVLGIIGLYVSMCDHEKLKYEQCGVALTKLFNELKALYLNVQTTDEQADFSDLAAKLSELESKYYDSCMSKQILFSNWYAHYKFFWEHQIDWIDEQLKFRFFRDKVPLSLWFFLLCTLSTLGYFWFQNDVIDLFCSAMNKAAEE</sequence>
<keyword evidence="4" id="KW-1185">Reference proteome</keyword>
<keyword evidence="1" id="KW-0812">Transmembrane</keyword>
<protein>
    <recommendedName>
        <fullName evidence="2">SMODS and SLOG-associating 2TM effector domain-containing protein</fullName>
    </recommendedName>
</protein>
<keyword evidence="1" id="KW-0472">Membrane</keyword>
<dbReference type="STRING" id="484498.SAMN05421686_103168"/>
<dbReference type="Proteomes" id="UP000185639">
    <property type="component" value="Unassembled WGS sequence"/>
</dbReference>
<organism evidence="3 4">
    <name type="scientific">Thalassolituus maritimus</name>
    <dbReference type="NCBI Taxonomy" id="484498"/>
    <lineage>
        <taxon>Bacteria</taxon>
        <taxon>Pseudomonadati</taxon>
        <taxon>Pseudomonadota</taxon>
        <taxon>Gammaproteobacteria</taxon>
        <taxon>Oceanospirillales</taxon>
        <taxon>Oceanospirillaceae</taxon>
        <taxon>Thalassolituus</taxon>
    </lineage>
</organism>
<reference evidence="4" key="1">
    <citation type="submission" date="2017-01" db="EMBL/GenBank/DDBJ databases">
        <authorList>
            <person name="Varghese N."/>
            <person name="Submissions S."/>
        </authorList>
    </citation>
    <scope>NUCLEOTIDE SEQUENCE [LARGE SCALE GENOMIC DNA]</scope>
    <source>
        <strain evidence="4">DSM 24913</strain>
    </source>
</reference>
<evidence type="ECO:0000259" key="2">
    <source>
        <dbReference type="Pfam" id="PF18169"/>
    </source>
</evidence>
<dbReference type="RefSeq" id="WP_076514705.1">
    <property type="nucleotide sequence ID" value="NZ_FTOH01000003.1"/>
</dbReference>
<feature type="transmembrane region" description="Helical" evidence="1">
    <location>
        <begin position="172"/>
        <end position="190"/>
    </location>
</feature>
<dbReference type="AlphaFoldDB" id="A0A1N7KYJ3"/>
<keyword evidence="1" id="KW-1133">Transmembrane helix</keyword>
<evidence type="ECO:0000256" key="1">
    <source>
        <dbReference type="SAM" id="Phobius"/>
    </source>
</evidence>
<evidence type="ECO:0000313" key="4">
    <source>
        <dbReference type="Proteomes" id="UP000185639"/>
    </source>
</evidence>
<proteinExistence type="predicted"/>
<feature type="transmembrane region" description="Helical" evidence="1">
    <location>
        <begin position="58"/>
        <end position="76"/>
    </location>
</feature>
<feature type="domain" description="SMODS and SLOG-associating 2TM effector" evidence="2">
    <location>
        <begin position="1"/>
        <end position="176"/>
    </location>
</feature>
<name>A0A1N7KYJ3_9GAMM</name>
<accession>A0A1N7KYJ3</accession>
<dbReference type="Pfam" id="PF18169">
    <property type="entry name" value="SLATT_6"/>
    <property type="match status" value="1"/>
</dbReference>
<dbReference type="NCBIfam" id="NF033630">
    <property type="entry name" value="SLATT_6"/>
    <property type="match status" value="1"/>
</dbReference>
<dbReference type="EMBL" id="FTOH01000003">
    <property type="protein sequence ID" value="SIS66648.1"/>
    <property type="molecule type" value="Genomic_DNA"/>
</dbReference>
<dbReference type="InterPro" id="IPR041119">
    <property type="entry name" value="SLATT_6"/>
</dbReference>
<gene>
    <name evidence="3" type="ORF">SAMN05421686_103168</name>
</gene>